<evidence type="ECO:0000313" key="6">
    <source>
        <dbReference type="Proteomes" id="UP000799778"/>
    </source>
</evidence>
<feature type="domain" description="AMP-dependent synthetase/ligase" evidence="3">
    <location>
        <begin position="35"/>
        <end position="390"/>
    </location>
</feature>
<reference evidence="5" key="1">
    <citation type="journal article" date="2020" name="Stud. Mycol.">
        <title>101 Dothideomycetes genomes: a test case for predicting lifestyles and emergence of pathogens.</title>
        <authorList>
            <person name="Haridas S."/>
            <person name="Albert R."/>
            <person name="Binder M."/>
            <person name="Bloem J."/>
            <person name="Labutti K."/>
            <person name="Salamov A."/>
            <person name="Andreopoulos B."/>
            <person name="Baker S."/>
            <person name="Barry K."/>
            <person name="Bills G."/>
            <person name="Bluhm B."/>
            <person name="Cannon C."/>
            <person name="Castanera R."/>
            <person name="Culley D."/>
            <person name="Daum C."/>
            <person name="Ezra D."/>
            <person name="Gonzalez J."/>
            <person name="Henrissat B."/>
            <person name="Kuo A."/>
            <person name="Liang C."/>
            <person name="Lipzen A."/>
            <person name="Lutzoni F."/>
            <person name="Magnuson J."/>
            <person name="Mondo S."/>
            <person name="Nolan M."/>
            <person name="Ohm R."/>
            <person name="Pangilinan J."/>
            <person name="Park H.-J."/>
            <person name="Ramirez L."/>
            <person name="Alfaro M."/>
            <person name="Sun H."/>
            <person name="Tritt A."/>
            <person name="Yoshinaga Y."/>
            <person name="Zwiers L.-H."/>
            <person name="Turgeon B."/>
            <person name="Goodwin S."/>
            <person name="Spatafora J."/>
            <person name="Crous P."/>
            <person name="Grigoriev I."/>
        </authorList>
    </citation>
    <scope>NUCLEOTIDE SEQUENCE</scope>
    <source>
        <strain evidence="5">CBS 175.79</strain>
    </source>
</reference>
<dbReference type="PANTHER" id="PTHR24096:SF149">
    <property type="entry name" value="AMP-BINDING DOMAIN-CONTAINING PROTEIN-RELATED"/>
    <property type="match status" value="1"/>
</dbReference>
<dbReference type="Pfam" id="PF13193">
    <property type="entry name" value="AMP-binding_C"/>
    <property type="match status" value="1"/>
</dbReference>
<dbReference type="Pfam" id="PF00501">
    <property type="entry name" value="AMP-binding"/>
    <property type="match status" value="1"/>
</dbReference>
<evidence type="ECO:0000259" key="4">
    <source>
        <dbReference type="Pfam" id="PF13193"/>
    </source>
</evidence>
<dbReference type="InterPro" id="IPR025110">
    <property type="entry name" value="AMP-bd_C"/>
</dbReference>
<organism evidence="5 6">
    <name type="scientific">Aaosphaeria arxii CBS 175.79</name>
    <dbReference type="NCBI Taxonomy" id="1450172"/>
    <lineage>
        <taxon>Eukaryota</taxon>
        <taxon>Fungi</taxon>
        <taxon>Dikarya</taxon>
        <taxon>Ascomycota</taxon>
        <taxon>Pezizomycotina</taxon>
        <taxon>Dothideomycetes</taxon>
        <taxon>Pleosporomycetidae</taxon>
        <taxon>Pleosporales</taxon>
        <taxon>Pleosporales incertae sedis</taxon>
        <taxon>Aaosphaeria</taxon>
    </lineage>
</organism>
<dbReference type="Gene3D" id="3.30.300.30">
    <property type="match status" value="1"/>
</dbReference>
<dbReference type="InterPro" id="IPR045851">
    <property type="entry name" value="AMP-bd_C_sf"/>
</dbReference>
<dbReference type="InterPro" id="IPR000873">
    <property type="entry name" value="AMP-dep_synth/lig_dom"/>
</dbReference>
<gene>
    <name evidence="5" type="ORF">BU24DRAFT_474913</name>
</gene>
<dbReference type="FunFam" id="3.30.300.30:FF:000007">
    <property type="entry name" value="4-coumarate--CoA ligase 2"/>
    <property type="match status" value="1"/>
</dbReference>
<dbReference type="SUPFAM" id="SSF56801">
    <property type="entry name" value="Acetyl-CoA synthetase-like"/>
    <property type="match status" value="1"/>
</dbReference>
<keyword evidence="6" id="KW-1185">Reference proteome</keyword>
<feature type="non-terminal residue" evidence="5">
    <location>
        <position position="1"/>
    </location>
</feature>
<dbReference type="InterPro" id="IPR020845">
    <property type="entry name" value="AMP-binding_CS"/>
</dbReference>
<keyword evidence="2 5" id="KW-0436">Ligase</keyword>
<evidence type="ECO:0000259" key="3">
    <source>
        <dbReference type="Pfam" id="PF00501"/>
    </source>
</evidence>
<dbReference type="EMBL" id="ML978081">
    <property type="protein sequence ID" value="KAF2008866.1"/>
    <property type="molecule type" value="Genomic_DNA"/>
</dbReference>
<dbReference type="Gene3D" id="3.40.50.12780">
    <property type="entry name" value="N-terminal domain of ligase-like"/>
    <property type="match status" value="1"/>
</dbReference>
<dbReference type="OrthoDB" id="1898221at2759"/>
<dbReference type="PANTHER" id="PTHR24096">
    <property type="entry name" value="LONG-CHAIN-FATTY-ACID--COA LIGASE"/>
    <property type="match status" value="1"/>
</dbReference>
<dbReference type="PROSITE" id="PS00455">
    <property type="entry name" value="AMP_BINDING"/>
    <property type="match status" value="1"/>
</dbReference>
<proteinExistence type="inferred from homology"/>
<evidence type="ECO:0000313" key="5">
    <source>
        <dbReference type="EMBL" id="KAF2008866.1"/>
    </source>
</evidence>
<sequence>VPKKSTIWEWLFEPPSSFLRSVRKESSGGFSDAQTGRRISFDVLKQYATALSTRLSQEFTLLPGENVAVICENSIWYPVAVFAALRLGATVTALSPEYGPEELVYALKIARSKIVFIDGVSFEAAHSATKQLGIPTSSVVRLDWVAEHSNIESLVDEGLKFAPVPAFSLPIGGNSETTCAFLSFTSGTTGLPKAIIISHRNVIAQAYQVLSVTRPGPAQKLLGVLPLFHITGIVHILQLPVLLGQEVILMSKFTMQSMLDAVAKYRCEELWLVPPLLIRLVNDATVGGYDLSSVKQFNTGAAPLAPEIIAKLGEAYPQVAIRQAWGMTESCSCLTVTPPEHQTYANAHTVGKVVAGTTLKVIDVEDGQEMGVGEVGEILARGPQVTIGYLQSGKGIVAIADDDGYLHTGDLGSIDEHGFITIHDRIKELIKVKGIGVAPAELEDVLLSHEAVQDAAVVGMPDDYSGEVPKGFVVLKPGAKASARQLQDLVRERKARAKWLTGGVEFLDVIPKSASGKILRRKLRDKVRRDVHVRQSRL</sequence>
<name>A0A6A5X7I6_9PLEO</name>
<dbReference type="GeneID" id="54290270"/>
<evidence type="ECO:0000256" key="2">
    <source>
        <dbReference type="ARBA" id="ARBA00022598"/>
    </source>
</evidence>
<dbReference type="InterPro" id="IPR042099">
    <property type="entry name" value="ANL_N_sf"/>
</dbReference>
<dbReference type="AlphaFoldDB" id="A0A6A5X7I6"/>
<feature type="domain" description="AMP-binding enzyme C-terminal" evidence="4">
    <location>
        <begin position="441"/>
        <end position="517"/>
    </location>
</feature>
<dbReference type="Proteomes" id="UP000799778">
    <property type="component" value="Unassembled WGS sequence"/>
</dbReference>
<protein>
    <submittedName>
        <fullName evidence="5">CoA ligase-like protein</fullName>
    </submittedName>
</protein>
<evidence type="ECO:0000256" key="1">
    <source>
        <dbReference type="ARBA" id="ARBA00006432"/>
    </source>
</evidence>
<dbReference type="RefSeq" id="XP_033377205.1">
    <property type="nucleotide sequence ID" value="XM_033532873.1"/>
</dbReference>
<comment type="similarity">
    <text evidence="1">Belongs to the ATP-dependent AMP-binding enzyme family.</text>
</comment>
<dbReference type="GO" id="GO:0016405">
    <property type="term" value="F:CoA-ligase activity"/>
    <property type="evidence" value="ECO:0007669"/>
    <property type="project" value="TreeGrafter"/>
</dbReference>
<accession>A0A6A5X7I6</accession>